<feature type="region of interest" description="Disordered" evidence="2">
    <location>
        <begin position="190"/>
        <end position="224"/>
    </location>
</feature>
<feature type="region of interest" description="Disordered" evidence="2">
    <location>
        <begin position="983"/>
        <end position="1010"/>
    </location>
</feature>
<dbReference type="EMBL" id="JYDH01000098">
    <property type="protein sequence ID" value="KRY32455.1"/>
    <property type="molecule type" value="Genomic_DNA"/>
</dbReference>
<feature type="compositionally biased region" description="Polar residues" evidence="2">
    <location>
        <begin position="14"/>
        <end position="23"/>
    </location>
</feature>
<keyword evidence="1" id="KW-0863">Zinc-finger</keyword>
<feature type="region of interest" description="Disordered" evidence="2">
    <location>
        <begin position="1026"/>
        <end position="1083"/>
    </location>
</feature>
<feature type="compositionally biased region" description="Polar residues" evidence="2">
    <location>
        <begin position="466"/>
        <end position="482"/>
    </location>
</feature>
<dbReference type="SMART" id="SM00355">
    <property type="entry name" value="ZnF_C2H2"/>
    <property type="match status" value="2"/>
</dbReference>
<feature type="region of interest" description="Disordered" evidence="2">
    <location>
        <begin position="72"/>
        <end position="168"/>
    </location>
</feature>
<dbReference type="InParanoid" id="A0A0V1B655"/>
<dbReference type="InterPro" id="IPR013087">
    <property type="entry name" value="Znf_C2H2_type"/>
</dbReference>
<evidence type="ECO:0000259" key="3">
    <source>
        <dbReference type="PROSITE" id="PS50157"/>
    </source>
</evidence>
<proteinExistence type="predicted"/>
<evidence type="ECO:0000256" key="2">
    <source>
        <dbReference type="SAM" id="MobiDB-lite"/>
    </source>
</evidence>
<organism evidence="4 5">
    <name type="scientific">Trichinella spiralis</name>
    <name type="common">Trichina worm</name>
    <dbReference type="NCBI Taxonomy" id="6334"/>
    <lineage>
        <taxon>Eukaryota</taxon>
        <taxon>Metazoa</taxon>
        <taxon>Ecdysozoa</taxon>
        <taxon>Nematoda</taxon>
        <taxon>Enoplea</taxon>
        <taxon>Dorylaimia</taxon>
        <taxon>Trichinellida</taxon>
        <taxon>Trichinellidae</taxon>
        <taxon>Trichinella</taxon>
    </lineage>
</organism>
<feature type="compositionally biased region" description="Polar residues" evidence="2">
    <location>
        <begin position="1101"/>
        <end position="1131"/>
    </location>
</feature>
<feature type="region of interest" description="Disordered" evidence="2">
    <location>
        <begin position="322"/>
        <end position="359"/>
    </location>
</feature>
<gene>
    <name evidence="4" type="ORF">T01_15061</name>
</gene>
<reference evidence="4 5" key="1">
    <citation type="submission" date="2015-01" db="EMBL/GenBank/DDBJ databases">
        <title>Evolution of Trichinella species and genotypes.</title>
        <authorList>
            <person name="Korhonen P.K."/>
            <person name="Edoardo P."/>
            <person name="Giuseppe L.R."/>
            <person name="Gasser R.B."/>
        </authorList>
    </citation>
    <scope>NUCLEOTIDE SEQUENCE [LARGE SCALE GENOMIC DNA]</scope>
    <source>
        <strain evidence="4">ISS3</strain>
    </source>
</reference>
<feature type="compositionally biased region" description="Polar residues" evidence="2">
    <location>
        <begin position="322"/>
        <end position="332"/>
    </location>
</feature>
<dbReference type="PROSITE" id="PS00028">
    <property type="entry name" value="ZINC_FINGER_C2H2_1"/>
    <property type="match status" value="2"/>
</dbReference>
<accession>A0A0V1B655</accession>
<dbReference type="Proteomes" id="UP000054776">
    <property type="component" value="Unassembled WGS sequence"/>
</dbReference>
<feature type="compositionally biased region" description="Low complexity" evidence="2">
    <location>
        <begin position="333"/>
        <end position="346"/>
    </location>
</feature>
<name>A0A0V1B655_TRISP</name>
<feature type="compositionally biased region" description="Polar residues" evidence="2">
    <location>
        <begin position="74"/>
        <end position="85"/>
    </location>
</feature>
<keyword evidence="1" id="KW-0479">Metal-binding</keyword>
<keyword evidence="1" id="KW-0862">Zinc</keyword>
<feature type="region of interest" description="Disordered" evidence="2">
    <location>
        <begin position="466"/>
        <end position="496"/>
    </location>
</feature>
<feature type="compositionally biased region" description="Polar residues" evidence="2">
    <location>
        <begin position="1001"/>
        <end position="1010"/>
    </location>
</feature>
<protein>
    <recommendedName>
        <fullName evidence="3">C2H2-type domain-containing protein</fullName>
    </recommendedName>
</protein>
<feature type="compositionally biased region" description="Polar residues" evidence="2">
    <location>
        <begin position="1061"/>
        <end position="1075"/>
    </location>
</feature>
<evidence type="ECO:0000313" key="5">
    <source>
        <dbReference type="Proteomes" id="UP000054776"/>
    </source>
</evidence>
<comment type="caution">
    <text evidence="4">The sequence shown here is derived from an EMBL/GenBank/DDBJ whole genome shotgun (WGS) entry which is preliminary data.</text>
</comment>
<evidence type="ECO:0000313" key="4">
    <source>
        <dbReference type="EMBL" id="KRY32455.1"/>
    </source>
</evidence>
<dbReference type="PROSITE" id="PS50157">
    <property type="entry name" value="ZINC_FINGER_C2H2_2"/>
    <property type="match status" value="1"/>
</dbReference>
<feature type="compositionally biased region" description="Low complexity" evidence="2">
    <location>
        <begin position="130"/>
        <end position="140"/>
    </location>
</feature>
<feature type="region of interest" description="Disordered" evidence="2">
    <location>
        <begin position="1101"/>
        <end position="1137"/>
    </location>
</feature>
<dbReference type="OrthoDB" id="5918017at2759"/>
<keyword evidence="5" id="KW-1185">Reference proteome</keyword>
<sequence length="1677" mass="183841">MGKRKNSQSEQDKSSLPTSGTEKPSTKPPPPPPAAIAAAAAAIAAAAATAGGDDLYTKSKIYGEVVKQLRDGASPSTVFQMSNEPQPLDLRKKTDKDRLCTNASTSSSSSRANKDSVRKPRTARKRKSTELPSTSSTCSSQPQIPLSHFFKTTPRSPEIPDSPQISSSEAISNVEKNATASILYSLLQKGKSPSSTMPAASNPSSSVFPKNDNYPLVNPHQTGNQRTDVSLAQQALVNNQQMPAPSNSNSSISSKNDSYQLVNLLQIGNQRTDVSLAQQALVNNQQMPAPSNLNPSMFPQNDNYLLLSLRKVEIPRTDVTLTDQAPVNNQQMPAPSNPNSSISSKNDNYPLVNPHQTGNQRTDVSLTQQALVNNQQMPAPSNPNSSMFPQNDNYLLLTLRKVGIPRTGVSLTDQALVNNQQMPGPSNSNSSISSKNDNYQLVNLLQIGNQRTDVSLAQQALVNNQQMPAPSNSNSSIFSKNDNYPLVNPPQTGNQRTDVSLAQQALVNKQQMPAPSNSNSSIFSKNDNYQLVNLLQIGNQRNDVSLAQQALVNNQQMPAPSNSNSSIFSKNDNYPLVNPQQTGNQRSDVSLAQQALVNKQQMPAASNPSNSIFPKNDNYPLVSVHQTGNERTDVTLAEQASVVKPHPIRVDAFQHPIPFSSAFASYIAGMQHGVHLPPSLSNFQQSMNIPNCSARDISSVDDYCGTTSKMNFSVNLYLAMRMFVDALVQADNYIIGYSGYSICHLCGEKFNIYLLFIYHTVVHCCEILEFEKHNFVIWNLFVADYISVVNYAIPMPFEIMLSMEQMRSRQNLTSSDKLRNDPIRSQRGKENECITERDERFTSGTSESEHQKHHINISYLLQCMLAGCSQTQTAPECFKNASSPTTIQEHNLSFANINQLKRATTTLATNAACFFVHFDGCSIIDSVSMISVSEYYCKYDSFLPDDCCITLMIEDGSNFDGNFEAVLHSSTVMESNYTANATSNYVNTGSIDGTNKRSDSGGVSQTDHQQSGFLPYCGERSIHLTQASEQLPPEQSTVNSNSTETKQNSRKRRGRIPKAQLSKQQKSNQQIASSDQSKEAVTVQNCEEKDAVVKNAHENLPNANSSQLAFHSNNTSPQTNYSNNQLNNSGITCPALTEPDASNKKRLSDALANAYQLKAYYDALFQRNINDHSPSVFTRNQNCVLPVTVRNALCFCLNQLSSMEYNYTANATSNYANDGSNSGGLPRSDNLLPRFHPYSDDRSRRSKLLKAACPQKQMENQQSALSDQPQRKTVLVQNYEGNEAAVRNTQESSLNVDSPQLAFHFNKQMNNSGTIYPALTEPDASNKKHYSDALANAYQLKAFYNAFPPPNFNEYLQRALSCNQNCVLPVVTDPKVSISSNNLPVITSSANNSQSMPLASRACENTYSNNQKKSTETQWGMGLTTKDKAFSDTLQVEMPPPPSGLANYMSSQNNTIQAVNSSTIDLQSAQSRPSGANTLACNNNFMMPKLNNNFQPHGTSANPLNWERVFSGFPFFKCYVCNASFGDYYAFKMHAQLHSKPIQTDMISNFLGTSAMLQNSAFSPPGASSVALPRSNYPPYYKQSNIIGGHEQMPLGKPNYPMLNSELYSAFTNFQQGGGAGNLRYGNPSPVMAQANFPNYGQDGIVNQKGIYGQQPSVASDILNPQNANASSFPGLG</sequence>
<dbReference type="GO" id="GO:0008270">
    <property type="term" value="F:zinc ion binding"/>
    <property type="evidence" value="ECO:0007669"/>
    <property type="project" value="UniProtKB-KW"/>
</dbReference>
<evidence type="ECO:0000256" key="1">
    <source>
        <dbReference type="PROSITE-ProRule" id="PRU00042"/>
    </source>
</evidence>
<feature type="compositionally biased region" description="Polar residues" evidence="2">
    <location>
        <begin position="1026"/>
        <end position="1046"/>
    </location>
</feature>
<feature type="compositionally biased region" description="Basic and acidic residues" evidence="2">
    <location>
        <begin position="89"/>
        <end position="99"/>
    </location>
</feature>
<feature type="compositionally biased region" description="Polar residues" evidence="2">
    <location>
        <begin position="191"/>
        <end position="208"/>
    </location>
</feature>
<feature type="domain" description="C2H2-type" evidence="3">
    <location>
        <begin position="1516"/>
        <end position="1543"/>
    </location>
</feature>
<feature type="compositionally biased region" description="Polar residues" evidence="2">
    <location>
        <begin position="983"/>
        <end position="993"/>
    </location>
</feature>
<feature type="region of interest" description="Disordered" evidence="2">
    <location>
        <begin position="1"/>
        <end position="34"/>
    </location>
</feature>